<feature type="region of interest" description="Disordered" evidence="1">
    <location>
        <begin position="181"/>
        <end position="201"/>
    </location>
</feature>
<proteinExistence type="predicted"/>
<organism evidence="2 3">
    <name type="scientific">Trichogramma brassicae</name>
    <dbReference type="NCBI Taxonomy" id="86971"/>
    <lineage>
        <taxon>Eukaryota</taxon>
        <taxon>Metazoa</taxon>
        <taxon>Ecdysozoa</taxon>
        <taxon>Arthropoda</taxon>
        <taxon>Hexapoda</taxon>
        <taxon>Insecta</taxon>
        <taxon>Pterygota</taxon>
        <taxon>Neoptera</taxon>
        <taxon>Endopterygota</taxon>
        <taxon>Hymenoptera</taxon>
        <taxon>Apocrita</taxon>
        <taxon>Proctotrupomorpha</taxon>
        <taxon>Chalcidoidea</taxon>
        <taxon>Trichogrammatidae</taxon>
        <taxon>Trichogramma</taxon>
    </lineage>
</organism>
<evidence type="ECO:0000313" key="3">
    <source>
        <dbReference type="Proteomes" id="UP000479190"/>
    </source>
</evidence>
<dbReference type="AlphaFoldDB" id="A0A6H5I8L7"/>
<feature type="region of interest" description="Disordered" evidence="1">
    <location>
        <begin position="107"/>
        <end position="129"/>
    </location>
</feature>
<name>A0A6H5I8L7_9HYME</name>
<dbReference type="EMBL" id="CADCXV010000739">
    <property type="protein sequence ID" value="CAB0034317.1"/>
    <property type="molecule type" value="Genomic_DNA"/>
</dbReference>
<accession>A0A6H5I8L7</accession>
<evidence type="ECO:0000256" key="1">
    <source>
        <dbReference type="SAM" id="MobiDB-lite"/>
    </source>
</evidence>
<feature type="non-terminal residue" evidence="2">
    <location>
        <position position="1"/>
    </location>
</feature>
<dbReference type="Proteomes" id="UP000479190">
    <property type="component" value="Unassembled WGS sequence"/>
</dbReference>
<reference evidence="2 3" key="1">
    <citation type="submission" date="2020-02" db="EMBL/GenBank/DDBJ databases">
        <authorList>
            <person name="Ferguson B K."/>
        </authorList>
    </citation>
    <scope>NUCLEOTIDE SEQUENCE [LARGE SCALE GENOMIC DNA]</scope>
</reference>
<sequence>RGEKLKWCIGFYMKYAYIQGKMCRFTRKRPKWHCYESVAKRARNMINPFSLGRPPIIVRANFRPASVLQRACSSHTRGAHLYRIHDATSPKNYLDTNARKSHRVQLTRASQINSSSSSSSSRCKPGRGVGIVRTRKRRREKGLARKTELIAQKQSLIWKFRLGRNESCFRGAETSNVNRRVYRQRRRKQRRQRRTAASGSDVFPARGLESSYYLGRAHVEPEQRLPACSVLDADARLKQHVHRAWGSKKKQELIDSSTSVLRACMSTSWTKNKRQRRRTRIIQEKKKERRKTTTSRTCATVSVHTCTRQHLQIHTHTPQIEKKKLRQKDRKKMGEKEWAKRNKNSELYVYCPACRKRDRSKASVLYMKLFDKKKPISPSRLQYSCNKYIAKRGGSSLRARSSSVASLLATVKISHPLSGASSNDSCRNSCDYRRNNIQSYVYAVVAHAAAAAAAAAATRAKLGRQVSGSVYVYDNGARVSESPLYTCKSQARLSCTTYTTGASSYIRV</sequence>
<gene>
    <name evidence="2" type="ORF">TBRA_LOCUS6215</name>
</gene>
<protein>
    <submittedName>
        <fullName evidence="2">Uncharacterized protein</fullName>
    </submittedName>
</protein>
<keyword evidence="3" id="KW-1185">Reference proteome</keyword>
<feature type="compositionally biased region" description="Basic residues" evidence="1">
    <location>
        <begin position="181"/>
        <end position="194"/>
    </location>
</feature>
<evidence type="ECO:0000313" key="2">
    <source>
        <dbReference type="EMBL" id="CAB0034317.1"/>
    </source>
</evidence>